<evidence type="ECO:0000256" key="3">
    <source>
        <dbReference type="ARBA" id="ARBA00022603"/>
    </source>
</evidence>
<evidence type="ECO:0000256" key="1">
    <source>
        <dbReference type="ARBA" id="ARBA00004969"/>
    </source>
</evidence>
<evidence type="ECO:0000313" key="10">
    <source>
        <dbReference type="EMBL" id="KAK4494560.1"/>
    </source>
</evidence>
<comment type="pathway">
    <text evidence="1">Phospholipid metabolism; phosphatidylcholine biosynthesis.</text>
</comment>
<comment type="caution">
    <text evidence="10">The sequence shown here is derived from an EMBL/GenBank/DDBJ whole genome shotgun (WGS) entry which is preliminary data.</text>
</comment>
<sequence length="230" mass="24911">MAETEEDQMSPAFYSQVGATYQTAFAHDPGLHTYLQSHLLPQLAPNSTILDIGCGTGHPVASTLAAAGHHVTGIDISEEMVRLSRISVPKGKFEVADMQTYQPEGTFGAVLAILSLFPLDREAIETQAARWSSWLPVGGILGIVTIAAEDVEVEGRGGRYDADGMCARGITVRFMGADVQIELFTRKGWEVLLGKEGFEIVGDLTETFVPPEEADSGEEVHYFVVAKKIR</sequence>
<protein>
    <recommendedName>
        <fullName evidence="5">phosphoethanolamine N-methyltransferase</fullName>
        <ecNumber evidence="5">2.1.1.103</ecNumber>
    </recommendedName>
</protein>
<evidence type="ECO:0000256" key="8">
    <source>
        <dbReference type="ARBA" id="ARBA00047841"/>
    </source>
</evidence>
<feature type="domain" description="Methyltransferase" evidence="9">
    <location>
        <begin position="49"/>
        <end position="139"/>
    </location>
</feature>
<dbReference type="InterPro" id="IPR041698">
    <property type="entry name" value="Methyltransf_25"/>
</dbReference>
<dbReference type="PANTHER" id="PTHR44307:SF2">
    <property type="entry name" value="PHOSPHOETHANOLAMINE METHYLTRANSFERASE ISOFORM X1"/>
    <property type="match status" value="1"/>
</dbReference>
<evidence type="ECO:0000256" key="5">
    <source>
        <dbReference type="ARBA" id="ARBA00035674"/>
    </source>
</evidence>
<dbReference type="CDD" id="cd02440">
    <property type="entry name" value="AdoMet_MTases"/>
    <property type="match status" value="1"/>
</dbReference>
<comment type="pathway">
    <text evidence="2">Lipid metabolism.</text>
</comment>
<dbReference type="Pfam" id="PF13649">
    <property type="entry name" value="Methyltransf_25"/>
    <property type="match status" value="1"/>
</dbReference>
<evidence type="ECO:0000256" key="7">
    <source>
        <dbReference type="ARBA" id="ARBA00047622"/>
    </source>
</evidence>
<gene>
    <name evidence="10" type="ORF">PRZ48_013916</name>
</gene>
<keyword evidence="3" id="KW-0489">Methyltransferase</keyword>
<dbReference type="EMBL" id="JAXOVC010000013">
    <property type="protein sequence ID" value="KAK4494560.1"/>
    <property type="molecule type" value="Genomic_DNA"/>
</dbReference>
<keyword evidence="11" id="KW-1185">Reference proteome</keyword>
<comment type="catalytic activity">
    <reaction evidence="8">
        <text>N-methylethanolamine phosphate + S-adenosyl-L-methionine = N,N-dimethylethanolamine phosphate + S-adenosyl-L-homocysteine + H(+)</text>
        <dbReference type="Rhea" id="RHEA:25321"/>
        <dbReference type="ChEBI" id="CHEBI:15378"/>
        <dbReference type="ChEBI" id="CHEBI:57781"/>
        <dbReference type="ChEBI" id="CHEBI:57856"/>
        <dbReference type="ChEBI" id="CHEBI:58641"/>
        <dbReference type="ChEBI" id="CHEBI:59789"/>
        <dbReference type="EC" id="2.1.1.103"/>
    </reaction>
    <physiologicalReaction direction="left-to-right" evidence="8">
        <dbReference type="Rhea" id="RHEA:25322"/>
    </physiologicalReaction>
</comment>
<comment type="catalytic activity">
    <reaction evidence="6">
        <text>N,N-dimethylethanolamine phosphate + S-adenosyl-L-methionine = phosphocholine + S-adenosyl-L-homocysteine + H(+)</text>
        <dbReference type="Rhea" id="RHEA:25325"/>
        <dbReference type="ChEBI" id="CHEBI:15378"/>
        <dbReference type="ChEBI" id="CHEBI:57856"/>
        <dbReference type="ChEBI" id="CHEBI:58641"/>
        <dbReference type="ChEBI" id="CHEBI:59789"/>
        <dbReference type="ChEBI" id="CHEBI:295975"/>
        <dbReference type="EC" id="2.1.1.103"/>
    </reaction>
    <physiologicalReaction direction="left-to-right" evidence="6">
        <dbReference type="Rhea" id="RHEA:25326"/>
    </physiologicalReaction>
</comment>
<dbReference type="SUPFAM" id="SSF53335">
    <property type="entry name" value="S-adenosyl-L-methionine-dependent methyltransferases"/>
    <property type="match status" value="1"/>
</dbReference>
<evidence type="ECO:0000256" key="6">
    <source>
        <dbReference type="ARBA" id="ARBA00047619"/>
    </source>
</evidence>
<dbReference type="EC" id="2.1.1.103" evidence="5"/>
<evidence type="ECO:0000313" key="11">
    <source>
        <dbReference type="Proteomes" id="UP001305779"/>
    </source>
</evidence>
<name>A0ABR0DZX1_ZASCE</name>
<dbReference type="PANTHER" id="PTHR44307">
    <property type="entry name" value="PHOSPHOETHANOLAMINE METHYLTRANSFERASE"/>
    <property type="match status" value="1"/>
</dbReference>
<dbReference type="InterPro" id="IPR029063">
    <property type="entry name" value="SAM-dependent_MTases_sf"/>
</dbReference>
<organism evidence="10 11">
    <name type="scientific">Zasmidium cellare</name>
    <name type="common">Wine cellar mold</name>
    <name type="synonym">Racodium cellare</name>
    <dbReference type="NCBI Taxonomy" id="395010"/>
    <lineage>
        <taxon>Eukaryota</taxon>
        <taxon>Fungi</taxon>
        <taxon>Dikarya</taxon>
        <taxon>Ascomycota</taxon>
        <taxon>Pezizomycotina</taxon>
        <taxon>Dothideomycetes</taxon>
        <taxon>Dothideomycetidae</taxon>
        <taxon>Mycosphaerellales</taxon>
        <taxon>Mycosphaerellaceae</taxon>
        <taxon>Zasmidium</taxon>
    </lineage>
</organism>
<comment type="catalytic activity">
    <reaction evidence="7">
        <text>phosphoethanolamine + S-adenosyl-L-methionine = N-methylethanolamine phosphate + S-adenosyl-L-homocysteine + H(+)</text>
        <dbReference type="Rhea" id="RHEA:20365"/>
        <dbReference type="ChEBI" id="CHEBI:15378"/>
        <dbReference type="ChEBI" id="CHEBI:57781"/>
        <dbReference type="ChEBI" id="CHEBI:57856"/>
        <dbReference type="ChEBI" id="CHEBI:58190"/>
        <dbReference type="ChEBI" id="CHEBI:59789"/>
        <dbReference type="EC" id="2.1.1.103"/>
    </reaction>
    <physiologicalReaction direction="left-to-right" evidence="7">
        <dbReference type="Rhea" id="RHEA:20366"/>
    </physiologicalReaction>
</comment>
<reference evidence="10 11" key="1">
    <citation type="journal article" date="2023" name="G3 (Bethesda)">
        <title>A chromosome-level genome assembly of Zasmidium syzygii isolated from banana leaves.</title>
        <authorList>
            <person name="van Westerhoven A.C."/>
            <person name="Mehrabi R."/>
            <person name="Talebi R."/>
            <person name="Steentjes M.B.F."/>
            <person name="Corcolon B."/>
            <person name="Chong P.A."/>
            <person name="Kema G.H.J."/>
            <person name="Seidl M.F."/>
        </authorList>
    </citation>
    <scope>NUCLEOTIDE SEQUENCE [LARGE SCALE GENOMIC DNA]</scope>
    <source>
        <strain evidence="10 11">P124</strain>
    </source>
</reference>
<evidence type="ECO:0000256" key="2">
    <source>
        <dbReference type="ARBA" id="ARBA00005189"/>
    </source>
</evidence>
<dbReference type="Proteomes" id="UP001305779">
    <property type="component" value="Unassembled WGS sequence"/>
</dbReference>
<evidence type="ECO:0000259" key="9">
    <source>
        <dbReference type="Pfam" id="PF13649"/>
    </source>
</evidence>
<evidence type="ECO:0000256" key="4">
    <source>
        <dbReference type="ARBA" id="ARBA00022679"/>
    </source>
</evidence>
<keyword evidence="4" id="KW-0808">Transferase</keyword>
<accession>A0ABR0DZX1</accession>
<proteinExistence type="predicted"/>
<dbReference type="Gene3D" id="3.40.50.150">
    <property type="entry name" value="Vaccinia Virus protein VP39"/>
    <property type="match status" value="1"/>
</dbReference>